<dbReference type="Gene3D" id="2.130.10.10">
    <property type="entry name" value="YVTN repeat-like/Quinoprotein amine dehydrogenase"/>
    <property type="match status" value="2"/>
</dbReference>
<dbReference type="InterPro" id="IPR050505">
    <property type="entry name" value="WDR55/POC1"/>
</dbReference>
<dbReference type="RefSeq" id="WP_148591709.1">
    <property type="nucleotide sequence ID" value="NZ_CP042997.1"/>
</dbReference>
<keyword evidence="2" id="KW-0677">Repeat</keyword>
<feature type="compositionally biased region" description="Low complexity" evidence="4">
    <location>
        <begin position="85"/>
        <end position="97"/>
    </location>
</feature>
<sequence>MSPGGDGAARFSGRDAAAREIARGIMEFAASRGFTPSHEDLLDLLWLAAHLPAGHSFAPAAEGDLARAPGVRPAPRPAAEPVPKGPSDSPADSPADALSPGEGASTEAPDGGRVPVFPPGASRGGEGPALVLPSPPVLPSERAFLQACRPLMLRGPSRARLCPDVEETARRWADEGIVEVALRPATERRVELVVVLDFGPSMDMWRGLMREVARAFVASGGFRRVTVACMLRDGGSPRLVDPRHAADRTAPAILPGWSSGAGSRLLLIVTDCISRHWRGPEMGRLLGRWARGGASALLQVLPEREWSRTALGRAEFRRAVASSALAPNRHYREARDPADELDRWLLEQEATAVIAPGAPLLPVAPLLDVASLSRLARFLGGRTSLPAPCFRLKPGEEAPTVGSLDPSQALDAFVRRGSKRARELAILLAASPAVSLPIARILRRNFMGHAGGPGLEAEIWTSGLLELMEEPLKDDPDQVLYRYRAGIQRRLLDGSPRDLRQRVIEATSRYLEEHLGRLRGFAAMLADPASHAGGLETGPASDPMAWVAAEVLRRQGGDLARVAASYSGSSARASSAVADLAKRAERYLHSGEHLTGRFAWSPDGATLAVPTLGGRLVLVNAADNSRASVRASRQAAPQAAWSPDGTEIAIACLSRVVRVFNKDRQQLYELWGHQSGVSAVAYSPEGRYLASGTMGGSVRLWRRADREQINLKHVATRGEVRSLAWLDEERLAAGYGDWTVIYRAGPTGLILDRTIEAAGTALAPCTPAVAGWLEAEAHLAIGRTNGEIQFWRSGASEPARSLFPGQGAVTSIAASTDGRLLATKGRDGTVAVVLLATGKVVASMRLPPTESPYGTVAFRPGTSSLAVARQDDREVALHALDETPPQETGRLRIRVVGSGPVQTGFQDACRRIGREIASRHHELVISTANKSTADYHAFLGYLEAAEGGGRVTLVRVMDARGVQHLETLRSLANPAGSGEGAFRDAVVRELMRAFTPEAVRALMPAWSRPQPVGDDRPVAEPSFDLASMMKFDPKELMTLLIAAADRLPANRVLAALRDRAPLASAIELVVEPIAEARNRNGGEVQAFGLSDAAIAIGGERGTLRAISIAEEFEIPIVPLPQFDGAARQAWQAGAGVSSEQPADIPAWRERLGAGQAIEALSVADIDAVPVLAVDILESASAVEGDRPWPRVVLLEDASGVEPLFATGLAIDGRRILRLTLPAPPDPAEEGWRLLVVHDVEAGPTGPDARRPAREGRWQRRIRGAGLEWFRSEPPLEGFGEPPIFEAIGDDVLRDAPVRLRVARRSGGETIRGVVEGIDPETVRIWCDRPLPPELAGAPVVIRSYGRLVVMGMAVDIGLQGEPGSCVALRLTGEMIDQIVSPDGRDAAARPRSPAAGLGVVVPRWVRVVGSGRHYLSTAEREAARSVGRILADLSYGLITGGWPGVDYVAAQAFWEVLLDRDIPSPAARLVHEVAPGGKPDFPDGTVVEAGSPGGEGRPVAPREHAIVLIGGFEASRRVADEGRARGIPVFPIRGTGQEADALHEDMLASWRVVPGLPASPVEFEEAASWPGGFPDLLRSLLAGLPAGDQGPA</sequence>
<reference evidence="5 6" key="1">
    <citation type="submission" date="2019-08" db="EMBL/GenBank/DDBJ databases">
        <title>Deep-cultivation of Planctomycetes and their phenomic and genomic characterization uncovers novel biology.</title>
        <authorList>
            <person name="Wiegand S."/>
            <person name="Jogler M."/>
            <person name="Boedeker C."/>
            <person name="Pinto D."/>
            <person name="Vollmers J."/>
            <person name="Rivas-Marin E."/>
            <person name="Kohn T."/>
            <person name="Peeters S.H."/>
            <person name="Heuer A."/>
            <person name="Rast P."/>
            <person name="Oberbeckmann S."/>
            <person name="Bunk B."/>
            <person name="Jeske O."/>
            <person name="Meyerdierks A."/>
            <person name="Storesund J.E."/>
            <person name="Kallscheuer N."/>
            <person name="Luecker S."/>
            <person name="Lage O.M."/>
            <person name="Pohl T."/>
            <person name="Merkel B.J."/>
            <person name="Hornburger P."/>
            <person name="Mueller R.-W."/>
            <person name="Bruemmer F."/>
            <person name="Labrenz M."/>
            <person name="Spormann A.M."/>
            <person name="Op den Camp H."/>
            <person name="Overmann J."/>
            <person name="Amann R."/>
            <person name="Jetten M.S.M."/>
            <person name="Mascher T."/>
            <person name="Medema M.H."/>
            <person name="Devos D.P."/>
            <person name="Kaster A.-K."/>
            <person name="Ovreas L."/>
            <person name="Rohde M."/>
            <person name="Galperin M.Y."/>
            <person name="Jogler C."/>
        </authorList>
    </citation>
    <scope>NUCLEOTIDE SEQUENCE [LARGE SCALE GENOMIC DNA]</scope>
    <source>
        <strain evidence="5 6">OJF2</strain>
    </source>
</reference>
<feature type="compositionally biased region" description="Pro residues" evidence="4">
    <location>
        <begin position="72"/>
        <end position="84"/>
    </location>
</feature>
<evidence type="ECO:0000256" key="3">
    <source>
        <dbReference type="PROSITE-ProRule" id="PRU00221"/>
    </source>
</evidence>
<gene>
    <name evidence="5" type="ORF">OJF2_09650</name>
</gene>
<feature type="region of interest" description="Disordered" evidence="4">
    <location>
        <begin position="66"/>
        <end position="130"/>
    </location>
</feature>
<dbReference type="InterPro" id="IPR036322">
    <property type="entry name" value="WD40_repeat_dom_sf"/>
</dbReference>
<evidence type="ECO:0000313" key="5">
    <source>
        <dbReference type="EMBL" id="QEH32488.1"/>
    </source>
</evidence>
<protein>
    <submittedName>
        <fullName evidence="5">WD domain, G-beta repeat</fullName>
    </submittedName>
</protein>
<dbReference type="SMART" id="SM00320">
    <property type="entry name" value="WD40"/>
    <property type="match status" value="4"/>
</dbReference>
<dbReference type="InterPro" id="IPR015943">
    <property type="entry name" value="WD40/YVTN_repeat-like_dom_sf"/>
</dbReference>
<organism evidence="5 6">
    <name type="scientific">Aquisphaera giovannonii</name>
    <dbReference type="NCBI Taxonomy" id="406548"/>
    <lineage>
        <taxon>Bacteria</taxon>
        <taxon>Pseudomonadati</taxon>
        <taxon>Planctomycetota</taxon>
        <taxon>Planctomycetia</taxon>
        <taxon>Isosphaerales</taxon>
        <taxon>Isosphaeraceae</taxon>
        <taxon>Aquisphaera</taxon>
    </lineage>
</organism>
<dbReference type="OrthoDB" id="277950at2"/>
<feature type="repeat" description="WD" evidence="3">
    <location>
        <begin position="670"/>
        <end position="711"/>
    </location>
</feature>
<dbReference type="Pfam" id="PF00400">
    <property type="entry name" value="WD40"/>
    <property type="match status" value="1"/>
</dbReference>
<dbReference type="InterPro" id="IPR001680">
    <property type="entry name" value="WD40_rpt"/>
</dbReference>
<dbReference type="PANTHER" id="PTHR44019:SF8">
    <property type="entry name" value="POC1 CENTRIOLAR PROTEIN HOMOLOG"/>
    <property type="match status" value="1"/>
</dbReference>
<proteinExistence type="predicted"/>
<dbReference type="PANTHER" id="PTHR44019">
    <property type="entry name" value="WD REPEAT-CONTAINING PROTEIN 55"/>
    <property type="match status" value="1"/>
</dbReference>
<dbReference type="NCBIfam" id="NF041121">
    <property type="entry name" value="SAV_2336_NTERM"/>
    <property type="match status" value="1"/>
</dbReference>
<evidence type="ECO:0000256" key="4">
    <source>
        <dbReference type="SAM" id="MobiDB-lite"/>
    </source>
</evidence>
<dbReference type="PROSITE" id="PS50294">
    <property type="entry name" value="WD_REPEATS_REGION"/>
    <property type="match status" value="1"/>
</dbReference>
<keyword evidence="1 3" id="KW-0853">WD repeat</keyword>
<dbReference type="Proteomes" id="UP000324233">
    <property type="component" value="Chromosome"/>
</dbReference>
<dbReference type="KEGG" id="agv:OJF2_09650"/>
<dbReference type="InterPro" id="IPR047738">
    <property type="entry name" value="SAV_2336-like_N"/>
</dbReference>
<name>A0A5B9VW77_9BACT</name>
<evidence type="ECO:0000256" key="1">
    <source>
        <dbReference type="ARBA" id="ARBA00022574"/>
    </source>
</evidence>
<evidence type="ECO:0000256" key="2">
    <source>
        <dbReference type="ARBA" id="ARBA00022737"/>
    </source>
</evidence>
<dbReference type="EMBL" id="CP042997">
    <property type="protein sequence ID" value="QEH32488.1"/>
    <property type="molecule type" value="Genomic_DNA"/>
</dbReference>
<evidence type="ECO:0000313" key="6">
    <source>
        <dbReference type="Proteomes" id="UP000324233"/>
    </source>
</evidence>
<accession>A0A5B9VW77</accession>
<dbReference type="SUPFAM" id="SSF50978">
    <property type="entry name" value="WD40 repeat-like"/>
    <property type="match status" value="1"/>
</dbReference>
<dbReference type="Gene3D" id="3.40.50.450">
    <property type="match status" value="1"/>
</dbReference>
<dbReference type="SUPFAM" id="SSF102405">
    <property type="entry name" value="MCP/YpsA-like"/>
    <property type="match status" value="1"/>
</dbReference>
<keyword evidence="6" id="KW-1185">Reference proteome</keyword>
<dbReference type="PROSITE" id="PS50082">
    <property type="entry name" value="WD_REPEATS_2"/>
    <property type="match status" value="1"/>
</dbReference>